<evidence type="ECO:0000313" key="1">
    <source>
        <dbReference type="EMBL" id="KAK3711521.1"/>
    </source>
</evidence>
<comment type="caution">
    <text evidence="1">The sequence shown here is derived from an EMBL/GenBank/DDBJ whole genome shotgun (WGS) entry which is preliminary data.</text>
</comment>
<evidence type="ECO:0000313" key="2">
    <source>
        <dbReference type="Proteomes" id="UP001281147"/>
    </source>
</evidence>
<gene>
    <name evidence="1" type="ORF">LTR37_009512</name>
</gene>
<dbReference type="Proteomes" id="UP001281147">
    <property type="component" value="Unassembled WGS sequence"/>
</dbReference>
<name>A0ACC3N8L9_9PEZI</name>
<proteinExistence type="predicted"/>
<reference evidence="1" key="1">
    <citation type="submission" date="2023-07" db="EMBL/GenBank/DDBJ databases">
        <title>Black Yeasts Isolated from many extreme environments.</title>
        <authorList>
            <person name="Coleine C."/>
            <person name="Stajich J.E."/>
            <person name="Selbmann L."/>
        </authorList>
    </citation>
    <scope>NUCLEOTIDE SEQUENCE</scope>
    <source>
        <strain evidence="1">CCFEE 5714</strain>
    </source>
</reference>
<protein>
    <submittedName>
        <fullName evidence="1">Uncharacterized protein</fullName>
    </submittedName>
</protein>
<keyword evidence="2" id="KW-1185">Reference proteome</keyword>
<accession>A0ACC3N8L9</accession>
<dbReference type="EMBL" id="JAUTXU010000075">
    <property type="protein sequence ID" value="KAK3711521.1"/>
    <property type="molecule type" value="Genomic_DNA"/>
</dbReference>
<sequence length="659" mass="73147">MDDLTQGVNTPSSIEGLFDEYTDEDDAPVVNPLSMMARSSKPRKSAGAKQKRGLGESNIIKDDAGTVRKKRQRRAEPAHGGGIQPGTFLGRRVEDRMTGSSPLNEHPLKNLVEEAIVTHQKLEKAPGAGDLVNDNEAGDLKQELRSYLRALKRLSKDMPTPAQIAQLDAAKAKGQHYIGRTASLTAGKKFKKTKPSSNGHTTQHLMMPGADTRCDQATHDELTDLTQGELIYMIGQHLKWMDMKGDELLSYSKDPLFLVVHALNRHHEGQGGVSIHIVDRRTAKDIHGKPAAFYAALELYETFKVPLWEGWSDFCRTKLRARKFTQEILSHGTVKLEDSRFQEVTIQTLIDEGLYDIFPDFFVPDERERAGLYTGQVVSRRVGYRSAPGNVTAALQKHIYSYYRCSSPVACTIELLEKVQKFTRHFMNVPPDRSRDTIEPHLHVFLWFLTLHKRLGRDPIFLAWIRQHYKASDVIDLYDDGSGGVQPGFTHVASNLPGVMQYIDLIRDCCFAFGLADLPDTAVEERNTLTGERYADEDARLQKNETSWRKYDADDQARSRDKAKKARRSKLANKTGTAFIEERAAGASDSMGVQNGSTDDVTQLRDEVGASGTGVMLGAGSREASNDGTMDAVAPAEGHHRGTAAVSGASMLERLLARA</sequence>
<organism evidence="1 2">
    <name type="scientific">Vermiconidia calcicola</name>
    <dbReference type="NCBI Taxonomy" id="1690605"/>
    <lineage>
        <taxon>Eukaryota</taxon>
        <taxon>Fungi</taxon>
        <taxon>Dikarya</taxon>
        <taxon>Ascomycota</taxon>
        <taxon>Pezizomycotina</taxon>
        <taxon>Dothideomycetes</taxon>
        <taxon>Dothideomycetidae</taxon>
        <taxon>Mycosphaerellales</taxon>
        <taxon>Extremaceae</taxon>
        <taxon>Vermiconidia</taxon>
    </lineage>
</organism>